<name>A0A917G9X2_9BACI</name>
<dbReference type="EMBL" id="BMJT01000013">
    <property type="protein sequence ID" value="GGG32806.1"/>
    <property type="molecule type" value="Genomic_DNA"/>
</dbReference>
<comment type="caution">
    <text evidence="1">The sequence shown here is derived from an EMBL/GenBank/DDBJ whole genome shotgun (WGS) entry which is preliminary data.</text>
</comment>
<dbReference type="RefSeq" id="WP_188615820.1">
    <property type="nucleotide sequence ID" value="NZ_BMJT01000013.1"/>
</dbReference>
<organism evidence="1 2">
    <name type="scientific">Lysinibacillus alkalisoli</name>
    <dbReference type="NCBI Taxonomy" id="1911548"/>
    <lineage>
        <taxon>Bacteria</taxon>
        <taxon>Bacillati</taxon>
        <taxon>Bacillota</taxon>
        <taxon>Bacilli</taxon>
        <taxon>Bacillales</taxon>
        <taxon>Bacillaceae</taxon>
        <taxon>Lysinibacillus</taxon>
    </lineage>
</organism>
<proteinExistence type="predicted"/>
<sequence length="135" mass="15254">MKVEVIAQPKMFWLAGEQNWMQAVGHEIRVGQYRFCVIGIGEVFNISEVTTGTKVFEVPMNGLTLMLTSTKEDTLAFFEGVIAPKLVRLVEKQGDKLKPQLKKYKKITKETLGKMPPIEDFDDTLITAPISDIKH</sequence>
<reference evidence="1" key="2">
    <citation type="submission" date="2020-09" db="EMBL/GenBank/DDBJ databases">
        <authorList>
            <person name="Sun Q."/>
            <person name="Zhou Y."/>
        </authorList>
    </citation>
    <scope>NUCLEOTIDE SEQUENCE</scope>
    <source>
        <strain evidence="1">CGMCC 1.15760</strain>
    </source>
</reference>
<evidence type="ECO:0000313" key="2">
    <source>
        <dbReference type="Proteomes" id="UP000616608"/>
    </source>
</evidence>
<dbReference type="AlphaFoldDB" id="A0A917G9X2"/>
<dbReference type="Proteomes" id="UP000616608">
    <property type="component" value="Unassembled WGS sequence"/>
</dbReference>
<gene>
    <name evidence="1" type="ORF">GCM10007425_29320</name>
</gene>
<reference evidence="1" key="1">
    <citation type="journal article" date="2014" name="Int. J. Syst. Evol. Microbiol.">
        <title>Complete genome sequence of Corynebacterium casei LMG S-19264T (=DSM 44701T), isolated from a smear-ripened cheese.</title>
        <authorList>
            <consortium name="US DOE Joint Genome Institute (JGI-PGF)"/>
            <person name="Walter F."/>
            <person name="Albersmeier A."/>
            <person name="Kalinowski J."/>
            <person name="Ruckert C."/>
        </authorList>
    </citation>
    <scope>NUCLEOTIDE SEQUENCE</scope>
    <source>
        <strain evidence="1">CGMCC 1.15760</strain>
    </source>
</reference>
<accession>A0A917G9X2</accession>
<keyword evidence="2" id="KW-1185">Reference proteome</keyword>
<protein>
    <submittedName>
        <fullName evidence="1">Uncharacterized protein</fullName>
    </submittedName>
</protein>
<evidence type="ECO:0000313" key="1">
    <source>
        <dbReference type="EMBL" id="GGG32806.1"/>
    </source>
</evidence>